<dbReference type="InterPro" id="IPR032675">
    <property type="entry name" value="LRR_dom_sf"/>
</dbReference>
<dbReference type="EMBL" id="WTPW01001501">
    <property type="protein sequence ID" value="KAF0432145.1"/>
    <property type="molecule type" value="Genomic_DNA"/>
</dbReference>
<protein>
    <submittedName>
        <fullName evidence="1">Uncharacterized protein</fullName>
    </submittedName>
</protein>
<organism evidence="1 2">
    <name type="scientific">Gigaspora margarita</name>
    <dbReference type="NCBI Taxonomy" id="4874"/>
    <lineage>
        <taxon>Eukaryota</taxon>
        <taxon>Fungi</taxon>
        <taxon>Fungi incertae sedis</taxon>
        <taxon>Mucoromycota</taxon>
        <taxon>Glomeromycotina</taxon>
        <taxon>Glomeromycetes</taxon>
        <taxon>Diversisporales</taxon>
        <taxon>Gigasporaceae</taxon>
        <taxon>Gigaspora</taxon>
    </lineage>
</organism>
<name>A0A8H4A4R5_GIGMA</name>
<dbReference type="SUPFAM" id="SSF52047">
    <property type="entry name" value="RNI-like"/>
    <property type="match status" value="1"/>
</dbReference>
<proteinExistence type="predicted"/>
<evidence type="ECO:0000313" key="1">
    <source>
        <dbReference type="EMBL" id="KAF0432145.1"/>
    </source>
</evidence>
<sequence length="416" mass="47544">MASKILTGDMVELMENILNNLDNEIYSLHSCALQVSMNQSMKCHIINLLFKLFVESGAILHKLGLYFSDYEIKPEIFYSLERNKQFFSQLHDLSLGGISDINIKSATTLLEILAKNTTNISVLNFEGFDSDSEPQLFHAFISIIKSQEQLRQFSVAGGNEFPTESHGIISALESQKQSLQEFAMECCTCTEEFKVLKDCKNLKILRIRYCDDVKILEPSVNTLDIINYLVYPSNLVPILKNSGSLLQRLRLGADDDLIHEESILIETIASFCPNITYLNIVPIEFSAQLVELIGNLQKLQFLTLWCNDYMPPDELEILFTQFAETLPPTLQYLDLMNSTLTPYIHVLLNNCNAPLKNLLIDRFENKETIKALIEFCKRKRTLKYVGVNSRYLNDDIRKEVEGYVSLVPHERIVVDC</sequence>
<gene>
    <name evidence="1" type="ORF">F8M41_005332</name>
</gene>
<reference evidence="1 2" key="1">
    <citation type="journal article" date="2019" name="Environ. Microbiol.">
        <title>At the nexus of three kingdoms: the genome of the mycorrhizal fungus Gigaspora margarita provides insights into plant, endobacterial and fungal interactions.</title>
        <authorList>
            <person name="Venice F."/>
            <person name="Ghignone S."/>
            <person name="Salvioli di Fossalunga A."/>
            <person name="Amselem J."/>
            <person name="Novero M."/>
            <person name="Xianan X."/>
            <person name="Sedzielewska Toro K."/>
            <person name="Morin E."/>
            <person name="Lipzen A."/>
            <person name="Grigoriev I.V."/>
            <person name="Henrissat B."/>
            <person name="Martin F.M."/>
            <person name="Bonfante P."/>
        </authorList>
    </citation>
    <scope>NUCLEOTIDE SEQUENCE [LARGE SCALE GENOMIC DNA]</scope>
    <source>
        <strain evidence="1 2">BEG34</strain>
    </source>
</reference>
<evidence type="ECO:0000313" key="2">
    <source>
        <dbReference type="Proteomes" id="UP000439903"/>
    </source>
</evidence>
<dbReference type="Proteomes" id="UP000439903">
    <property type="component" value="Unassembled WGS sequence"/>
</dbReference>
<comment type="caution">
    <text evidence="1">The sequence shown here is derived from an EMBL/GenBank/DDBJ whole genome shotgun (WGS) entry which is preliminary data.</text>
</comment>
<dbReference type="AlphaFoldDB" id="A0A8H4A4R5"/>
<keyword evidence="2" id="KW-1185">Reference proteome</keyword>
<dbReference type="Gene3D" id="3.80.10.10">
    <property type="entry name" value="Ribonuclease Inhibitor"/>
    <property type="match status" value="1"/>
</dbReference>
<dbReference type="OrthoDB" id="2319264at2759"/>
<accession>A0A8H4A4R5</accession>